<evidence type="ECO:0000256" key="1">
    <source>
        <dbReference type="ARBA" id="ARBA00009283"/>
    </source>
</evidence>
<dbReference type="PANTHER" id="PTHR11782:SF96">
    <property type="entry name" value="APYRASE 6-RELATED"/>
    <property type="match status" value="1"/>
</dbReference>
<dbReference type="Pfam" id="PF01150">
    <property type="entry name" value="GDA1_CD39"/>
    <property type="match status" value="1"/>
</dbReference>
<keyword evidence="5" id="KW-1133">Transmembrane helix</keyword>
<comment type="similarity">
    <text evidence="1 4">Belongs to the GDA1/CD39 NTPase family.</text>
</comment>
<proteinExistence type="inferred from homology"/>
<dbReference type="AlphaFoldDB" id="A0A7C9FQB5"/>
<keyword evidence="5" id="KW-0812">Transmembrane</keyword>
<feature type="transmembrane region" description="Helical" evidence="5">
    <location>
        <begin position="60"/>
        <end position="79"/>
    </location>
</feature>
<evidence type="ECO:0000256" key="4">
    <source>
        <dbReference type="RuleBase" id="RU003833"/>
    </source>
</evidence>
<dbReference type="Gene3D" id="3.30.420.150">
    <property type="entry name" value="Exopolyphosphatase. Domain 2"/>
    <property type="match status" value="1"/>
</dbReference>
<dbReference type="Gene3D" id="3.30.420.40">
    <property type="match status" value="1"/>
</dbReference>
<accession>A0A7C9FQB5</accession>
<keyword evidence="5" id="KW-0472">Membrane</keyword>
<dbReference type="GO" id="GO:0017110">
    <property type="term" value="F:nucleoside diphosphate phosphatase activity"/>
    <property type="evidence" value="ECO:0007669"/>
    <property type="project" value="TreeGrafter"/>
</dbReference>
<evidence type="ECO:0000313" key="6">
    <source>
        <dbReference type="EMBL" id="MBA4679504.1"/>
    </source>
</evidence>
<evidence type="ECO:0000256" key="5">
    <source>
        <dbReference type="SAM" id="Phobius"/>
    </source>
</evidence>
<name>A0A7C9FQB5_OPUST</name>
<dbReference type="PROSITE" id="PS01238">
    <property type="entry name" value="GDA1_CD39_NTPASE"/>
    <property type="match status" value="1"/>
</dbReference>
<feature type="active site" description="Proton acceptor" evidence="3">
    <location>
        <position position="207"/>
    </location>
</feature>
<dbReference type="GO" id="GO:0009134">
    <property type="term" value="P:nucleoside diphosphate catabolic process"/>
    <property type="evidence" value="ECO:0007669"/>
    <property type="project" value="TreeGrafter"/>
</dbReference>
<reference evidence="6" key="1">
    <citation type="journal article" date="2013" name="J. Plant Res.">
        <title>Effect of fungi and light on seed germination of three Opuntia species from semiarid lands of central Mexico.</title>
        <authorList>
            <person name="Delgado-Sanchez P."/>
            <person name="Jimenez-Bremont J.F."/>
            <person name="Guerrero-Gonzalez Mde L."/>
            <person name="Flores J."/>
        </authorList>
    </citation>
    <scope>NUCLEOTIDE SEQUENCE</scope>
    <source>
        <tissue evidence="6">Cladode</tissue>
    </source>
</reference>
<dbReference type="EC" id="3.6.1.5" evidence="6"/>
<reference evidence="6" key="2">
    <citation type="submission" date="2020-07" db="EMBL/GenBank/DDBJ databases">
        <authorList>
            <person name="Vera ALvarez R."/>
            <person name="Arias-Moreno D.M."/>
            <person name="Jimenez-Jacinto V."/>
            <person name="Jimenez-Bremont J.F."/>
            <person name="Swaminathan K."/>
            <person name="Moose S.P."/>
            <person name="Guerrero-Gonzalez M.L."/>
            <person name="Marino-Ramirez L."/>
            <person name="Landsman D."/>
            <person name="Rodriguez-Kessler M."/>
            <person name="Delgado-Sanchez P."/>
        </authorList>
    </citation>
    <scope>NUCLEOTIDE SEQUENCE</scope>
    <source>
        <tissue evidence="6">Cladode</tissue>
    </source>
</reference>
<dbReference type="GO" id="GO:0016020">
    <property type="term" value="C:membrane"/>
    <property type="evidence" value="ECO:0007669"/>
    <property type="project" value="TreeGrafter"/>
</dbReference>
<keyword evidence="2 4" id="KW-0378">Hydrolase</keyword>
<dbReference type="InterPro" id="IPR000407">
    <property type="entry name" value="GDA1_CD39_NTPase"/>
</dbReference>
<evidence type="ECO:0000256" key="2">
    <source>
        <dbReference type="ARBA" id="ARBA00022801"/>
    </source>
</evidence>
<evidence type="ECO:0000256" key="3">
    <source>
        <dbReference type="PIRSR" id="PIRSR600407-1"/>
    </source>
</evidence>
<dbReference type="PANTHER" id="PTHR11782">
    <property type="entry name" value="ADENOSINE/GUANOSINE DIPHOSPHATASE"/>
    <property type="match status" value="1"/>
</dbReference>
<organism evidence="6">
    <name type="scientific">Opuntia streptacantha</name>
    <name type="common">Prickly pear cactus</name>
    <name type="synonym">Opuntia cardona</name>
    <dbReference type="NCBI Taxonomy" id="393608"/>
    <lineage>
        <taxon>Eukaryota</taxon>
        <taxon>Viridiplantae</taxon>
        <taxon>Streptophyta</taxon>
        <taxon>Embryophyta</taxon>
        <taxon>Tracheophyta</taxon>
        <taxon>Spermatophyta</taxon>
        <taxon>Magnoliopsida</taxon>
        <taxon>eudicotyledons</taxon>
        <taxon>Gunneridae</taxon>
        <taxon>Pentapetalae</taxon>
        <taxon>Caryophyllales</taxon>
        <taxon>Cactineae</taxon>
        <taxon>Cactaceae</taxon>
        <taxon>Opuntioideae</taxon>
        <taxon>Opuntia</taxon>
    </lineage>
</organism>
<protein>
    <submittedName>
        <fullName evidence="6">Apyrase</fullName>
        <ecNumber evidence="6">3.6.1.5</ecNumber>
    </submittedName>
</protein>
<dbReference type="GO" id="GO:0004050">
    <property type="term" value="F:apyrase activity"/>
    <property type="evidence" value="ECO:0007669"/>
    <property type="project" value="UniProtKB-EC"/>
</dbReference>
<dbReference type="EMBL" id="GISG01283616">
    <property type="protein sequence ID" value="MBA4679504.1"/>
    <property type="molecule type" value="Transcribed_RNA"/>
</dbReference>
<feature type="transmembrane region" description="Helical" evidence="5">
    <location>
        <begin position="488"/>
        <end position="509"/>
    </location>
</feature>
<sequence>MLHSSMAAMNSQSRLSSSFSSSSSSSSHIPLHKTQFLPRMYPFSLSPPPNPPKSHHHKHLLLIICLSFFPFLLYLLSLYRSLHLPSSSSFGLVIHISDSHSQILVFRSLNEVSGTPFSGQTSHSMSAQTGLSGSGSDVLGRVVIKLLKFAEDKVPSSEWKGTKVQLVITAEEEDGVEGVLEECRRVLRSSGFLFRDDWASVLRGQDEGLYSWLAVNYALGYIGNKPHDTAGVIVLGKSAMQVSFASTEPPVSNVTRAIRLAGVSYQLYTWSMRQFGQDVIWKLLHEQGSQDLRSFTENNERTVSNPCIPRGFELTPHASDGELVKSHGAGNFSACKSALMNLLNGRQGKCLHPPCEITMSILNGLERKPHPQQRFFLTSELEGLVPKASVSSLEAVGQHFCDDHWETLRGQYHIDSRDLSKSCFSHAFAAAVLQNSFGIPFDDKRVEFAAGSTQIDWRLGAFLFQSIVEPLDGKAENLDTQIVRNKSFTYLLLFAVALVFILLAAFFLMKLRKPQYKTIYDLENGRYIVTRVPR</sequence>